<reference evidence="2" key="1">
    <citation type="journal article" date="2014" name="Front. Microbiol.">
        <title>High frequency of phylogenetically diverse reductive dehalogenase-homologous genes in deep subseafloor sedimentary metagenomes.</title>
        <authorList>
            <person name="Kawai M."/>
            <person name="Futagami T."/>
            <person name="Toyoda A."/>
            <person name="Takaki Y."/>
            <person name="Nishi S."/>
            <person name="Hori S."/>
            <person name="Arai W."/>
            <person name="Tsubouchi T."/>
            <person name="Morono Y."/>
            <person name="Uchiyama I."/>
            <person name="Ito T."/>
            <person name="Fujiyama A."/>
            <person name="Inagaki F."/>
            <person name="Takami H."/>
        </authorList>
    </citation>
    <scope>NUCLEOTIDE SEQUENCE</scope>
    <source>
        <strain evidence="2">Expedition CK06-06</strain>
    </source>
</reference>
<name>X1HSN0_9ZZZZ</name>
<dbReference type="EMBL" id="BARU01016289">
    <property type="protein sequence ID" value="GAH60055.1"/>
    <property type="molecule type" value="Genomic_DNA"/>
</dbReference>
<sequence>AWKEAVPPGGGVFYRGDLVPAWKNSFLVGTLRS</sequence>
<dbReference type="Pfam" id="PF07995">
    <property type="entry name" value="GSDH"/>
    <property type="match status" value="1"/>
</dbReference>
<accession>X1HSN0</accession>
<dbReference type="InterPro" id="IPR012938">
    <property type="entry name" value="Glc/Sorbosone_DH"/>
</dbReference>
<comment type="caution">
    <text evidence="2">The sequence shown here is derived from an EMBL/GenBank/DDBJ whole genome shotgun (WGS) entry which is preliminary data.</text>
</comment>
<feature type="non-terminal residue" evidence="2">
    <location>
        <position position="1"/>
    </location>
</feature>
<gene>
    <name evidence="2" type="ORF">S03H2_27286</name>
</gene>
<organism evidence="2">
    <name type="scientific">marine sediment metagenome</name>
    <dbReference type="NCBI Taxonomy" id="412755"/>
    <lineage>
        <taxon>unclassified sequences</taxon>
        <taxon>metagenomes</taxon>
        <taxon>ecological metagenomes</taxon>
    </lineage>
</organism>
<proteinExistence type="predicted"/>
<feature type="domain" description="Glucose/Sorbosone dehydrogenase" evidence="1">
    <location>
        <begin position="2"/>
        <end position="32"/>
    </location>
</feature>
<dbReference type="AlphaFoldDB" id="X1HSN0"/>
<protein>
    <recommendedName>
        <fullName evidence="1">Glucose/Sorbosone dehydrogenase domain-containing protein</fullName>
    </recommendedName>
</protein>
<feature type="non-terminal residue" evidence="2">
    <location>
        <position position="33"/>
    </location>
</feature>
<evidence type="ECO:0000259" key="1">
    <source>
        <dbReference type="Pfam" id="PF07995"/>
    </source>
</evidence>
<evidence type="ECO:0000313" key="2">
    <source>
        <dbReference type="EMBL" id="GAH60055.1"/>
    </source>
</evidence>